<feature type="region of interest" description="Disordered" evidence="1">
    <location>
        <begin position="135"/>
        <end position="191"/>
    </location>
</feature>
<organism evidence="2 3">
    <name type="scientific">Dorcoceras hygrometricum</name>
    <dbReference type="NCBI Taxonomy" id="472368"/>
    <lineage>
        <taxon>Eukaryota</taxon>
        <taxon>Viridiplantae</taxon>
        <taxon>Streptophyta</taxon>
        <taxon>Embryophyta</taxon>
        <taxon>Tracheophyta</taxon>
        <taxon>Spermatophyta</taxon>
        <taxon>Magnoliopsida</taxon>
        <taxon>eudicotyledons</taxon>
        <taxon>Gunneridae</taxon>
        <taxon>Pentapetalae</taxon>
        <taxon>asterids</taxon>
        <taxon>lamiids</taxon>
        <taxon>Lamiales</taxon>
        <taxon>Gesneriaceae</taxon>
        <taxon>Didymocarpoideae</taxon>
        <taxon>Trichosporeae</taxon>
        <taxon>Loxocarpinae</taxon>
        <taxon>Dorcoceras</taxon>
    </lineage>
</organism>
<name>A0A2Z7AH40_9LAMI</name>
<dbReference type="AlphaFoldDB" id="A0A2Z7AH40"/>
<feature type="region of interest" description="Disordered" evidence="1">
    <location>
        <begin position="332"/>
        <end position="380"/>
    </location>
</feature>
<reference evidence="2 3" key="1">
    <citation type="journal article" date="2015" name="Proc. Natl. Acad. Sci. U.S.A.">
        <title>The resurrection genome of Boea hygrometrica: A blueprint for survival of dehydration.</title>
        <authorList>
            <person name="Xiao L."/>
            <person name="Yang G."/>
            <person name="Zhang L."/>
            <person name="Yang X."/>
            <person name="Zhao S."/>
            <person name="Ji Z."/>
            <person name="Zhou Q."/>
            <person name="Hu M."/>
            <person name="Wang Y."/>
            <person name="Chen M."/>
            <person name="Xu Y."/>
            <person name="Jin H."/>
            <person name="Xiao X."/>
            <person name="Hu G."/>
            <person name="Bao F."/>
            <person name="Hu Y."/>
            <person name="Wan P."/>
            <person name="Li L."/>
            <person name="Deng X."/>
            <person name="Kuang T."/>
            <person name="Xiang C."/>
            <person name="Zhu J.K."/>
            <person name="Oliver M.J."/>
            <person name="He Y."/>
        </authorList>
    </citation>
    <scope>NUCLEOTIDE SEQUENCE [LARGE SCALE GENOMIC DNA]</scope>
    <source>
        <strain evidence="3">cv. XS01</strain>
    </source>
</reference>
<evidence type="ECO:0000313" key="2">
    <source>
        <dbReference type="EMBL" id="KZV21024.1"/>
    </source>
</evidence>
<sequence length="380" mass="42079">MRLVDSRNWELLPQRPYIDDLAPLCAFIEPVQDIDSRAPFSRIVRDLWAEVCVVVVQFTLIGSLRSASTINRCRDIIGPLVDIDEIPTGFRGLFQNGLNTNSFVTFLNDVVGQPEEQVLSEVEYFSSDDSIVYRSPSHDAEPSVQSAPAVDISSVPTDSVTHFPRNSDISLHSPHQSSSTESSMHFNTDDIPLGTETAVEQILFPNTAAPTTDLSEQIDDLEKASANACTQQDQDLRGHFKSVRQEIQIQKTTLSFEVLEFKQGVRAQSGILSTELADIRKEIKDQTKEFEDKLAAIHSDLLEFRVATQEQYATLRDDLVGLIAFVTRGRDDKKGKVGSIHGRGQPPSGDGGSSGSRSEPSRKRGSGGSKQRDWRYLING</sequence>
<feature type="compositionally biased region" description="Low complexity" evidence="1">
    <location>
        <begin position="167"/>
        <end position="185"/>
    </location>
</feature>
<dbReference type="Proteomes" id="UP000250235">
    <property type="component" value="Unassembled WGS sequence"/>
</dbReference>
<evidence type="ECO:0000313" key="3">
    <source>
        <dbReference type="Proteomes" id="UP000250235"/>
    </source>
</evidence>
<feature type="compositionally biased region" description="Basic and acidic residues" evidence="1">
    <location>
        <begin position="370"/>
        <end position="380"/>
    </location>
</feature>
<gene>
    <name evidence="2" type="ORF">F511_28246</name>
</gene>
<keyword evidence="3" id="KW-1185">Reference proteome</keyword>
<proteinExistence type="predicted"/>
<evidence type="ECO:0000256" key="1">
    <source>
        <dbReference type="SAM" id="MobiDB-lite"/>
    </source>
</evidence>
<accession>A0A2Z7AH40</accession>
<dbReference type="EMBL" id="KV014993">
    <property type="protein sequence ID" value="KZV21024.1"/>
    <property type="molecule type" value="Genomic_DNA"/>
</dbReference>
<protein>
    <submittedName>
        <fullName evidence="2">Uncharacterized protein</fullName>
    </submittedName>
</protein>